<keyword evidence="11" id="KW-0547">Nucleotide-binding</keyword>
<evidence type="ECO:0000256" key="1">
    <source>
        <dbReference type="ARBA" id="ARBA00001946"/>
    </source>
</evidence>
<dbReference type="PRINTS" id="PR01050">
    <property type="entry name" value="PYRUVTKNASE"/>
</dbReference>
<comment type="cofactor">
    <cofactor evidence="2">
        <name>K(+)</name>
        <dbReference type="ChEBI" id="CHEBI:29103"/>
    </cofactor>
</comment>
<comment type="cofactor">
    <cofactor evidence="1">
        <name>Mg(2+)</name>
        <dbReference type="ChEBI" id="CHEBI:18420"/>
    </cofactor>
</comment>
<evidence type="ECO:0000256" key="16">
    <source>
        <dbReference type="ARBA" id="ARBA00023152"/>
    </source>
</evidence>
<evidence type="ECO:0000256" key="5">
    <source>
        <dbReference type="ARBA" id="ARBA00008663"/>
    </source>
</evidence>
<gene>
    <name evidence="23" type="ORF">B0537_11995</name>
</gene>
<dbReference type="InterPro" id="IPR008279">
    <property type="entry name" value="PEP-util_enz_mobile_dom"/>
</dbReference>
<evidence type="ECO:0000256" key="2">
    <source>
        <dbReference type="ARBA" id="ARBA00001958"/>
    </source>
</evidence>
<evidence type="ECO:0000256" key="7">
    <source>
        <dbReference type="ARBA" id="ARBA00012142"/>
    </source>
</evidence>
<dbReference type="GO" id="GO:0016301">
    <property type="term" value="F:kinase activity"/>
    <property type="evidence" value="ECO:0007669"/>
    <property type="project" value="UniProtKB-KW"/>
</dbReference>
<feature type="domain" description="PEP-utilising enzyme mobile" evidence="21">
    <location>
        <begin position="503"/>
        <end position="573"/>
    </location>
</feature>
<evidence type="ECO:0000256" key="4">
    <source>
        <dbReference type="ARBA" id="ARBA00006237"/>
    </source>
</evidence>
<keyword evidence="9 19" id="KW-0808">Transferase</keyword>
<reference evidence="23 24" key="1">
    <citation type="journal article" date="2016" name="Int. J. Syst. Evol. Microbiol.">
        <title>Desulfotomaculum ferrireducens sp. nov., a moderately thermophilic sulfate-reducing and dissimilatory Fe(III)-reducing bacterium isolated from compost.</title>
        <authorList>
            <person name="Yang G."/>
            <person name="Guo J."/>
            <person name="Zhuang L."/>
            <person name="Yuan Y."/>
            <person name="Zhou S."/>
        </authorList>
    </citation>
    <scope>NUCLEOTIDE SEQUENCE [LARGE SCALE GENOMIC DNA]</scope>
    <source>
        <strain evidence="23 24">GSS09</strain>
    </source>
</reference>
<dbReference type="InterPro" id="IPR036918">
    <property type="entry name" value="Pyrv_Knase_C_sf"/>
</dbReference>
<evidence type="ECO:0000259" key="21">
    <source>
        <dbReference type="Pfam" id="PF00391"/>
    </source>
</evidence>
<keyword evidence="12 19" id="KW-0418">Kinase</keyword>
<dbReference type="Gene3D" id="3.50.30.10">
    <property type="entry name" value="Phosphohistidine domain"/>
    <property type="match status" value="1"/>
</dbReference>
<dbReference type="PANTHER" id="PTHR11817">
    <property type="entry name" value="PYRUVATE KINASE"/>
    <property type="match status" value="1"/>
</dbReference>
<dbReference type="SUPFAM" id="SSF50800">
    <property type="entry name" value="PK beta-barrel domain-like"/>
    <property type="match status" value="1"/>
</dbReference>
<dbReference type="Gene3D" id="2.40.33.10">
    <property type="entry name" value="PK beta-barrel domain-like"/>
    <property type="match status" value="1"/>
</dbReference>
<dbReference type="InterPro" id="IPR018209">
    <property type="entry name" value="Pyrv_Knase_AS"/>
</dbReference>
<feature type="domain" description="Pyruvate kinase barrel" evidence="20">
    <location>
        <begin position="1"/>
        <end position="322"/>
    </location>
</feature>
<comment type="similarity">
    <text evidence="4">In the C-terminal section; belongs to the PEP-utilizing enzyme family.</text>
</comment>
<dbReference type="OrthoDB" id="9812123at2"/>
<dbReference type="EC" id="2.7.1.40" evidence="7 18"/>
<evidence type="ECO:0000313" key="24">
    <source>
        <dbReference type="Proteomes" id="UP000189464"/>
    </source>
</evidence>
<evidence type="ECO:0000256" key="17">
    <source>
        <dbReference type="ARBA" id="ARBA00023317"/>
    </source>
</evidence>
<evidence type="ECO:0000256" key="14">
    <source>
        <dbReference type="ARBA" id="ARBA00022842"/>
    </source>
</evidence>
<dbReference type="FunFam" id="3.50.30.10:FF:000004">
    <property type="entry name" value="Pyruvate kinase"/>
    <property type="match status" value="1"/>
</dbReference>
<evidence type="ECO:0000313" key="23">
    <source>
        <dbReference type="EMBL" id="AQS59734.1"/>
    </source>
</evidence>
<dbReference type="UniPathway" id="UPA00109">
    <property type="reaction ID" value="UER00188"/>
</dbReference>
<dbReference type="InterPro" id="IPR015795">
    <property type="entry name" value="Pyrv_Knase_C"/>
</dbReference>
<evidence type="ECO:0000256" key="10">
    <source>
        <dbReference type="ARBA" id="ARBA00022723"/>
    </source>
</evidence>
<dbReference type="InterPro" id="IPR015813">
    <property type="entry name" value="Pyrv/PenolPyrv_kinase-like_dom"/>
</dbReference>
<feature type="domain" description="Pyruvate kinase C-terminal" evidence="22">
    <location>
        <begin position="356"/>
        <end position="468"/>
    </location>
</feature>
<evidence type="ECO:0000256" key="15">
    <source>
        <dbReference type="ARBA" id="ARBA00022958"/>
    </source>
</evidence>
<dbReference type="InterPro" id="IPR036637">
    <property type="entry name" value="Phosphohistidine_dom_sf"/>
</dbReference>
<dbReference type="GO" id="GO:0030955">
    <property type="term" value="F:potassium ion binding"/>
    <property type="evidence" value="ECO:0007669"/>
    <property type="project" value="UniProtKB-UniRule"/>
</dbReference>
<dbReference type="NCBIfam" id="NF004491">
    <property type="entry name" value="PRK05826.1"/>
    <property type="match status" value="1"/>
</dbReference>
<dbReference type="NCBIfam" id="TIGR01064">
    <property type="entry name" value="pyruv_kin"/>
    <property type="match status" value="1"/>
</dbReference>
<dbReference type="GO" id="GO:0006950">
    <property type="term" value="P:response to stress"/>
    <property type="evidence" value="ECO:0007669"/>
    <property type="project" value="UniProtKB-ARBA"/>
</dbReference>
<evidence type="ECO:0000256" key="3">
    <source>
        <dbReference type="ARBA" id="ARBA00004997"/>
    </source>
</evidence>
<dbReference type="FunFam" id="3.20.20.60:FF:000001">
    <property type="entry name" value="Pyruvate kinase"/>
    <property type="match status" value="1"/>
</dbReference>
<dbReference type="Proteomes" id="UP000189464">
    <property type="component" value="Chromosome"/>
</dbReference>
<dbReference type="GO" id="GO:0005524">
    <property type="term" value="F:ATP binding"/>
    <property type="evidence" value="ECO:0007669"/>
    <property type="project" value="UniProtKB-KW"/>
</dbReference>
<dbReference type="InterPro" id="IPR011037">
    <property type="entry name" value="Pyrv_Knase-like_insert_dom_sf"/>
</dbReference>
<keyword evidence="16 19" id="KW-0324">Glycolysis</keyword>
<accession>A0A1S6IY70</accession>
<dbReference type="NCBIfam" id="NF004978">
    <property type="entry name" value="PRK06354.1"/>
    <property type="match status" value="1"/>
</dbReference>
<dbReference type="Gene3D" id="3.20.20.60">
    <property type="entry name" value="Phosphoenolpyruvate-binding domains"/>
    <property type="match status" value="1"/>
</dbReference>
<dbReference type="InterPro" id="IPR040442">
    <property type="entry name" value="Pyrv_kinase-like_dom_sf"/>
</dbReference>
<organism evidence="23 24">
    <name type="scientific">Desulforamulus ferrireducens</name>
    <dbReference type="NCBI Taxonomy" id="1833852"/>
    <lineage>
        <taxon>Bacteria</taxon>
        <taxon>Bacillati</taxon>
        <taxon>Bacillota</taxon>
        <taxon>Clostridia</taxon>
        <taxon>Eubacteriales</taxon>
        <taxon>Peptococcaceae</taxon>
        <taxon>Desulforamulus</taxon>
    </lineage>
</organism>
<dbReference type="FunFam" id="2.40.33.10:FF:000001">
    <property type="entry name" value="Pyruvate kinase"/>
    <property type="match status" value="1"/>
</dbReference>
<comment type="similarity">
    <text evidence="5 19">Belongs to the pyruvate kinase family.</text>
</comment>
<dbReference type="PROSITE" id="PS00110">
    <property type="entry name" value="PYRUVATE_KINASE"/>
    <property type="match status" value="1"/>
</dbReference>
<evidence type="ECO:0000256" key="13">
    <source>
        <dbReference type="ARBA" id="ARBA00022840"/>
    </source>
</evidence>
<evidence type="ECO:0000256" key="18">
    <source>
        <dbReference type="NCBIfam" id="TIGR01064"/>
    </source>
</evidence>
<dbReference type="RefSeq" id="WP_077714779.1">
    <property type="nucleotide sequence ID" value="NZ_CP019698.1"/>
</dbReference>
<comment type="subunit">
    <text evidence="6">Homotetramer.</text>
</comment>
<dbReference type="SUPFAM" id="SSF52935">
    <property type="entry name" value="PK C-terminal domain-like"/>
    <property type="match status" value="1"/>
</dbReference>
<evidence type="ECO:0000256" key="12">
    <source>
        <dbReference type="ARBA" id="ARBA00022777"/>
    </source>
</evidence>
<evidence type="ECO:0000256" key="6">
    <source>
        <dbReference type="ARBA" id="ARBA00011881"/>
    </source>
</evidence>
<keyword evidence="15" id="KW-0630">Potassium</keyword>
<evidence type="ECO:0000259" key="20">
    <source>
        <dbReference type="Pfam" id="PF00224"/>
    </source>
</evidence>
<dbReference type="KEGG" id="dfg:B0537_11995"/>
<evidence type="ECO:0000256" key="8">
    <source>
        <dbReference type="ARBA" id="ARBA00018587"/>
    </source>
</evidence>
<evidence type="ECO:0000259" key="22">
    <source>
        <dbReference type="Pfam" id="PF02887"/>
    </source>
</evidence>
<dbReference type="STRING" id="1833852.B0537_11995"/>
<dbReference type="SUPFAM" id="SSF51621">
    <property type="entry name" value="Phosphoenolpyruvate/pyruvate domain"/>
    <property type="match status" value="1"/>
</dbReference>
<keyword evidence="10" id="KW-0479">Metal-binding</keyword>
<dbReference type="GO" id="GO:0000287">
    <property type="term" value="F:magnesium ion binding"/>
    <property type="evidence" value="ECO:0007669"/>
    <property type="project" value="UniProtKB-UniRule"/>
</dbReference>
<keyword evidence="24" id="KW-1185">Reference proteome</keyword>
<evidence type="ECO:0000256" key="19">
    <source>
        <dbReference type="RuleBase" id="RU000504"/>
    </source>
</evidence>
<dbReference type="InterPro" id="IPR015806">
    <property type="entry name" value="Pyrv_Knase_insert_dom_sf"/>
</dbReference>
<dbReference type="Gene3D" id="3.40.1380.20">
    <property type="entry name" value="Pyruvate kinase, C-terminal domain"/>
    <property type="match status" value="1"/>
</dbReference>
<protein>
    <recommendedName>
        <fullName evidence="8 18">Pyruvate kinase</fullName>
        <ecNumber evidence="7 18">2.7.1.40</ecNumber>
    </recommendedName>
</protein>
<proteinExistence type="inferred from homology"/>
<dbReference type="AlphaFoldDB" id="A0A1S6IY70"/>
<comment type="catalytic activity">
    <reaction evidence="19">
        <text>pyruvate + ATP = phosphoenolpyruvate + ADP + H(+)</text>
        <dbReference type="Rhea" id="RHEA:18157"/>
        <dbReference type="ChEBI" id="CHEBI:15361"/>
        <dbReference type="ChEBI" id="CHEBI:15378"/>
        <dbReference type="ChEBI" id="CHEBI:30616"/>
        <dbReference type="ChEBI" id="CHEBI:58702"/>
        <dbReference type="ChEBI" id="CHEBI:456216"/>
        <dbReference type="EC" id="2.7.1.40"/>
    </reaction>
</comment>
<dbReference type="InterPro" id="IPR015793">
    <property type="entry name" value="Pyrv_Knase_brl"/>
</dbReference>
<dbReference type="SUPFAM" id="SSF52009">
    <property type="entry name" value="Phosphohistidine domain"/>
    <property type="match status" value="1"/>
</dbReference>
<dbReference type="Pfam" id="PF02887">
    <property type="entry name" value="PK_C"/>
    <property type="match status" value="1"/>
</dbReference>
<dbReference type="EMBL" id="CP019698">
    <property type="protein sequence ID" value="AQS59734.1"/>
    <property type="molecule type" value="Genomic_DNA"/>
</dbReference>
<keyword evidence="13" id="KW-0067">ATP-binding</keyword>
<name>A0A1S6IY70_9FIRM</name>
<keyword evidence="14 19" id="KW-0460">Magnesium</keyword>
<dbReference type="GO" id="GO:0004743">
    <property type="term" value="F:pyruvate kinase activity"/>
    <property type="evidence" value="ECO:0007669"/>
    <property type="project" value="UniProtKB-UniRule"/>
</dbReference>
<sequence>MRRTKIVCTIGPASENVETLKKMMLAGMNVARLNFSHGSHEDHGRRIAAIRQAAAEVGKNIAIMLDTKGPEIRLKTFANPPVTLEKGQRFTLTTRDVVGDNTIVSVTYQDLPKDVKPGSRVAVADGLIEMEVEAVEGEDVHCRVINGGQLSNQKGVNLPGVKVNLPSITERDIADIRFGLEQGVDFIAASFIRKAADVLAIRQIVEEHGSDVDIIAKIESSEGVDNLDEIINVADGIMVARGDLGVEIPAEEVPVLQKTMIERCNLAGKPVITATQMLESMTQNPRPTRAEASDVANAIFDGTDAIMLSGETAAGKYPVQAVETMARIAQRAELAVDFDDLLEVRGATIQRTVTDGISHAVCTIAKELRVTAIITATASGHTARMIAKYRPKVPVIAVTPRPKVLRKLCLVWGVEPLAIGDVNGTDEMIASSVDVALAAGLISGGDLVVITAGVPVGVHGTTNMMKVHTVSTVLAQGTGIGRRSVTGKVRICHTAEEALDKVQPGDILVTMSTDRDFVPCMERAAAVITEEGGLTSHAAIVGLEFGIPVIVGVDNATQKLPDGEVVTVDGQRGLIYGGVAKVIG</sequence>
<dbReference type="InterPro" id="IPR001697">
    <property type="entry name" value="Pyr_Knase"/>
</dbReference>
<dbReference type="Pfam" id="PF00391">
    <property type="entry name" value="PEP-utilizers"/>
    <property type="match status" value="1"/>
</dbReference>
<evidence type="ECO:0000256" key="9">
    <source>
        <dbReference type="ARBA" id="ARBA00022679"/>
    </source>
</evidence>
<keyword evidence="17 23" id="KW-0670">Pyruvate</keyword>
<comment type="pathway">
    <text evidence="3 19">Carbohydrate degradation; glycolysis; pyruvate from D-glyceraldehyde 3-phosphate: step 5/5.</text>
</comment>
<dbReference type="Pfam" id="PF00224">
    <property type="entry name" value="PK"/>
    <property type="match status" value="1"/>
</dbReference>
<evidence type="ECO:0000256" key="11">
    <source>
        <dbReference type="ARBA" id="ARBA00022741"/>
    </source>
</evidence>